<evidence type="ECO:0000256" key="6">
    <source>
        <dbReference type="SAM" id="MobiDB-lite"/>
    </source>
</evidence>
<feature type="transmembrane region" description="Helical" evidence="7">
    <location>
        <begin position="254"/>
        <end position="273"/>
    </location>
</feature>
<feature type="transmembrane region" description="Helical" evidence="7">
    <location>
        <begin position="385"/>
        <end position="405"/>
    </location>
</feature>
<feature type="transmembrane region" description="Helical" evidence="7">
    <location>
        <begin position="475"/>
        <end position="498"/>
    </location>
</feature>
<feature type="transmembrane region" description="Helical" evidence="7">
    <location>
        <begin position="55"/>
        <end position="78"/>
    </location>
</feature>
<evidence type="ECO:0000256" key="2">
    <source>
        <dbReference type="ARBA" id="ARBA00022448"/>
    </source>
</evidence>
<dbReference type="PANTHER" id="PTHR45649">
    <property type="entry name" value="AMINO-ACID PERMEASE BAT1"/>
    <property type="match status" value="1"/>
</dbReference>
<sequence>MCSSGPSLKQLSHPPAFTTMVFTPTLRRAAAQASTSAFAPKYTIPRRVAGFTIPAAVQAGTLAASFGVFAGTAALFMFGDIPRVNRDILQQIPGLDAYYNRPIAPEDNVSPARVDISCLWHYANSRMDMTSADMETKSSKRHVYADASHAPVTSVLADGDVPYVDHEMDADERVIVALGYKQEFKREFSLWTTFCVSFAVLGLLPSFASTLYYGMGYAGTAGMVWGWIVAMVFIQCVAMSMAELCSAMPTSGGLYYAAAVLAPPGYGPLAAWLTGWSNWIGQITAAPSVDYALSAMILAAVSISNPDYVPTTWQTFLLTTLIMIIHAAISSMPTKRVAQFNSWGSTFNIIALIATIIVIPAATKNEPKFTPSKEVWGTITNQTDFPSGVAVLMTFVGVIWTMSGYDSPFHLSEECSNANIASPRAIVLTSGVGGVMGWFLQLVVAYTVVDISAVIDSDLGQPWASYLLQVLPQRAALGILGLTIVCGFSMGQGCMVAASRVTYAYARDDCFPFSRIWKQVSPYTQTPVNAVILNAVLGILMCLLILAGSVAIGALFSIGAIAQFVAFAIPISIRVFFVGHRFRKGPWHLGPFGPYIGALGVAFVALMVPILCLPSVTKGDLTPDLMNWTCLVYGAPMLAVLIWWVVDARKWFTGPRVNVEHSIHPVVSEGVEPDEHAATEVTTTSAKSADDKL</sequence>
<dbReference type="GO" id="GO:0015101">
    <property type="term" value="F:organic cation transmembrane transporter activity"/>
    <property type="evidence" value="ECO:0007669"/>
    <property type="project" value="UniProtKB-ARBA"/>
</dbReference>
<dbReference type="Pfam" id="PF13520">
    <property type="entry name" value="AA_permease_2"/>
    <property type="match status" value="1"/>
</dbReference>
<evidence type="ECO:0000313" key="9">
    <source>
        <dbReference type="Proteomes" id="UP000190744"/>
    </source>
</evidence>
<dbReference type="GO" id="GO:0016020">
    <property type="term" value="C:membrane"/>
    <property type="evidence" value="ECO:0007669"/>
    <property type="project" value="UniProtKB-SubCell"/>
</dbReference>
<proteinExistence type="predicted"/>
<feature type="transmembrane region" description="Helical" evidence="7">
    <location>
        <begin position="625"/>
        <end position="646"/>
    </location>
</feature>
<keyword evidence="4 7" id="KW-1133">Transmembrane helix</keyword>
<accession>A0A1S9RBJ8</accession>
<dbReference type="InterPro" id="IPR002293">
    <property type="entry name" value="AA/rel_permease1"/>
</dbReference>
<keyword evidence="3 7" id="KW-0812">Transmembrane</keyword>
<dbReference type="FunFam" id="1.20.1740.10:FF:000046">
    <property type="entry name" value="Amino-acid permease, putative"/>
    <property type="match status" value="1"/>
</dbReference>
<dbReference type="InterPro" id="IPR019182">
    <property type="entry name" value="Cytochrome_b-c1_su10_fun"/>
</dbReference>
<name>A0A1S9RBJ8_PENBI</name>
<evidence type="ECO:0000256" key="1">
    <source>
        <dbReference type="ARBA" id="ARBA00004141"/>
    </source>
</evidence>
<dbReference type="PANTHER" id="PTHR45649:SF29">
    <property type="entry name" value="AMINO ACID TRANSPORTER (EUROFUNG)"/>
    <property type="match status" value="1"/>
</dbReference>
<dbReference type="EMBL" id="LJBN01000211">
    <property type="protein sequence ID" value="OOQ82765.1"/>
    <property type="molecule type" value="Genomic_DNA"/>
</dbReference>
<evidence type="ECO:0000256" key="4">
    <source>
        <dbReference type="ARBA" id="ARBA00022989"/>
    </source>
</evidence>
<dbReference type="GO" id="GO:0006122">
    <property type="term" value="P:mitochondrial electron transport, ubiquinol to cytochrome c"/>
    <property type="evidence" value="ECO:0007669"/>
    <property type="project" value="InterPro"/>
</dbReference>
<comment type="subcellular location">
    <subcellularLocation>
        <location evidence="1">Membrane</location>
        <topology evidence="1">Multi-pass membrane protein</topology>
    </subcellularLocation>
</comment>
<comment type="caution">
    <text evidence="8">The sequence shown here is derived from an EMBL/GenBank/DDBJ whole genome shotgun (WGS) entry which is preliminary data.</text>
</comment>
<evidence type="ECO:0000256" key="5">
    <source>
        <dbReference type="ARBA" id="ARBA00023136"/>
    </source>
</evidence>
<evidence type="ECO:0000256" key="7">
    <source>
        <dbReference type="SAM" id="Phobius"/>
    </source>
</evidence>
<feature type="transmembrane region" description="Helical" evidence="7">
    <location>
        <begin position="528"/>
        <end position="548"/>
    </location>
</feature>
<feature type="transmembrane region" description="Helical" evidence="7">
    <location>
        <begin position="343"/>
        <end position="362"/>
    </location>
</feature>
<keyword evidence="2" id="KW-0813">Transport</keyword>
<gene>
    <name evidence="8" type="ORF">PEBR_37496</name>
</gene>
<dbReference type="GO" id="GO:0005739">
    <property type="term" value="C:mitochondrion"/>
    <property type="evidence" value="ECO:0007669"/>
    <property type="project" value="GOC"/>
</dbReference>
<feature type="transmembrane region" description="Helical" evidence="7">
    <location>
        <begin position="426"/>
        <end position="455"/>
    </location>
</feature>
<evidence type="ECO:0000313" key="8">
    <source>
        <dbReference type="EMBL" id="OOQ82765.1"/>
    </source>
</evidence>
<protein>
    <submittedName>
        <fullName evidence="8">Amino acid permease</fullName>
    </submittedName>
</protein>
<feature type="transmembrane region" description="Helical" evidence="7">
    <location>
        <begin position="188"/>
        <end position="212"/>
    </location>
</feature>
<dbReference type="AlphaFoldDB" id="A0A1S9RBJ8"/>
<feature type="transmembrane region" description="Helical" evidence="7">
    <location>
        <begin position="224"/>
        <end position="242"/>
    </location>
</feature>
<dbReference type="Proteomes" id="UP000190744">
    <property type="component" value="Unassembled WGS sequence"/>
</dbReference>
<dbReference type="Pfam" id="PF09796">
    <property type="entry name" value="QCR10"/>
    <property type="match status" value="1"/>
</dbReference>
<feature type="transmembrane region" description="Helical" evidence="7">
    <location>
        <begin position="313"/>
        <end position="331"/>
    </location>
</feature>
<reference evidence="9" key="1">
    <citation type="submission" date="2015-09" db="EMBL/GenBank/DDBJ databases">
        <authorList>
            <person name="Fill T.P."/>
            <person name="Baretta J.F."/>
            <person name="de Almeida L.G."/>
            <person name="Rocha M."/>
            <person name="de Souza D.H."/>
            <person name="Malavazi I."/>
            <person name="Cerdeira L.T."/>
            <person name="Hong H."/>
            <person name="Samborskyy M."/>
            <person name="de Vasconcelos A.T."/>
            <person name="Leadlay P."/>
            <person name="Rodrigues-Filho E."/>
        </authorList>
    </citation>
    <scope>NUCLEOTIDE SEQUENCE [LARGE SCALE GENOMIC DNA]</scope>
    <source>
        <strain evidence="9">LaBioMMi 136</strain>
    </source>
</reference>
<feature type="region of interest" description="Disordered" evidence="6">
    <location>
        <begin position="674"/>
        <end position="693"/>
    </location>
</feature>
<feature type="transmembrane region" description="Helical" evidence="7">
    <location>
        <begin position="554"/>
        <end position="577"/>
    </location>
</feature>
<keyword evidence="5 7" id="KW-0472">Membrane</keyword>
<organism evidence="8 9">
    <name type="scientific">Penicillium brasilianum</name>
    <dbReference type="NCBI Taxonomy" id="104259"/>
    <lineage>
        <taxon>Eukaryota</taxon>
        <taxon>Fungi</taxon>
        <taxon>Dikarya</taxon>
        <taxon>Ascomycota</taxon>
        <taxon>Pezizomycotina</taxon>
        <taxon>Eurotiomycetes</taxon>
        <taxon>Eurotiomycetidae</taxon>
        <taxon>Eurotiales</taxon>
        <taxon>Aspergillaceae</taxon>
        <taxon>Penicillium</taxon>
    </lineage>
</organism>
<dbReference type="Gene3D" id="1.20.1740.10">
    <property type="entry name" value="Amino acid/polyamine transporter I"/>
    <property type="match status" value="1"/>
</dbReference>
<evidence type="ECO:0000256" key="3">
    <source>
        <dbReference type="ARBA" id="ARBA00022692"/>
    </source>
</evidence>
<feature type="transmembrane region" description="Helical" evidence="7">
    <location>
        <begin position="589"/>
        <end position="613"/>
    </location>
</feature>